<feature type="transmembrane region" description="Helical" evidence="2">
    <location>
        <begin position="111"/>
        <end position="137"/>
    </location>
</feature>
<keyword evidence="2" id="KW-0472">Membrane</keyword>
<feature type="region of interest" description="Disordered" evidence="1">
    <location>
        <begin position="1"/>
        <end position="53"/>
    </location>
</feature>
<evidence type="ECO:0000256" key="2">
    <source>
        <dbReference type="SAM" id="Phobius"/>
    </source>
</evidence>
<sequence length="143" mass="14348">STLGITSTANTGTATTSTGTSTGTSTSTSTSTTSTTPQAGPVGQPAATTATPGAPTPFTYTTIINGQTVVTTDVFTPTNPASTPVEATMSGTIWNLSSYLSQYGQATSTGAVTMTCLGVAAYTLLVVQITGLVPLLFYDLTLF</sequence>
<dbReference type="AlphaFoldDB" id="A0A0C2X024"/>
<protein>
    <submittedName>
        <fullName evidence="3">Uncharacterized protein</fullName>
    </submittedName>
</protein>
<gene>
    <name evidence="3" type="ORF">M378DRAFT_159271</name>
</gene>
<feature type="non-terminal residue" evidence="3">
    <location>
        <position position="1"/>
    </location>
</feature>
<reference evidence="3 4" key="1">
    <citation type="submission" date="2014-04" db="EMBL/GenBank/DDBJ databases">
        <title>Evolutionary Origins and Diversification of the Mycorrhizal Mutualists.</title>
        <authorList>
            <consortium name="DOE Joint Genome Institute"/>
            <consortium name="Mycorrhizal Genomics Consortium"/>
            <person name="Kohler A."/>
            <person name="Kuo A."/>
            <person name="Nagy L.G."/>
            <person name="Floudas D."/>
            <person name="Copeland A."/>
            <person name="Barry K.W."/>
            <person name="Cichocki N."/>
            <person name="Veneault-Fourrey C."/>
            <person name="LaButti K."/>
            <person name="Lindquist E.A."/>
            <person name="Lipzen A."/>
            <person name="Lundell T."/>
            <person name="Morin E."/>
            <person name="Murat C."/>
            <person name="Riley R."/>
            <person name="Ohm R."/>
            <person name="Sun H."/>
            <person name="Tunlid A."/>
            <person name="Henrissat B."/>
            <person name="Grigoriev I.V."/>
            <person name="Hibbett D.S."/>
            <person name="Martin F."/>
        </authorList>
    </citation>
    <scope>NUCLEOTIDE SEQUENCE [LARGE SCALE GENOMIC DNA]</scope>
    <source>
        <strain evidence="3 4">Koide BX008</strain>
    </source>
</reference>
<keyword evidence="2" id="KW-0812">Transmembrane</keyword>
<dbReference type="InParanoid" id="A0A0C2X024"/>
<evidence type="ECO:0000256" key="1">
    <source>
        <dbReference type="SAM" id="MobiDB-lite"/>
    </source>
</evidence>
<name>A0A0C2X024_AMAMK</name>
<evidence type="ECO:0000313" key="4">
    <source>
        <dbReference type="Proteomes" id="UP000054549"/>
    </source>
</evidence>
<dbReference type="EMBL" id="KN818231">
    <property type="protein sequence ID" value="KIL67452.1"/>
    <property type="molecule type" value="Genomic_DNA"/>
</dbReference>
<organism evidence="3 4">
    <name type="scientific">Amanita muscaria (strain Koide BX008)</name>
    <dbReference type="NCBI Taxonomy" id="946122"/>
    <lineage>
        <taxon>Eukaryota</taxon>
        <taxon>Fungi</taxon>
        <taxon>Dikarya</taxon>
        <taxon>Basidiomycota</taxon>
        <taxon>Agaricomycotina</taxon>
        <taxon>Agaricomycetes</taxon>
        <taxon>Agaricomycetidae</taxon>
        <taxon>Agaricales</taxon>
        <taxon>Pluteineae</taxon>
        <taxon>Amanitaceae</taxon>
        <taxon>Amanita</taxon>
    </lineage>
</organism>
<dbReference type="Proteomes" id="UP000054549">
    <property type="component" value="Unassembled WGS sequence"/>
</dbReference>
<keyword evidence="2" id="KW-1133">Transmembrane helix</keyword>
<dbReference type="OrthoDB" id="3257429at2759"/>
<accession>A0A0C2X024</accession>
<proteinExistence type="predicted"/>
<evidence type="ECO:0000313" key="3">
    <source>
        <dbReference type="EMBL" id="KIL67452.1"/>
    </source>
</evidence>
<dbReference type="HOGENOM" id="CLU_1810693_0_0_1"/>
<keyword evidence="4" id="KW-1185">Reference proteome</keyword>